<sequence length="200" mass="21529">MMRLVLATGNRGKLAEMREVLADLDCDLVAQSDLGVVDAEETGFTFVENALIKARHACHTTGLPALADDSGLIVPALNGAPGLITAHYAGVHGDAPRNIARLLAEMQGFEGMQRRATFYCVIVFLRHAMDPEPLIAEGRWSGTILTAPRGTGGFGYDPVFFDPLAQQSAAELPASIKNARSHRGLALVSLKQQLLHRKET</sequence>
<dbReference type="NCBIfam" id="TIGR00042">
    <property type="entry name" value="RdgB/HAM1 family non-canonical purine NTP pyrophosphatase"/>
    <property type="match status" value="1"/>
</dbReference>
<evidence type="ECO:0000256" key="4">
    <source>
        <dbReference type="ARBA" id="ARBA00022741"/>
    </source>
</evidence>
<feature type="binding site" evidence="10">
    <location>
        <begin position="8"/>
        <end position="13"/>
    </location>
    <ligand>
        <name>substrate</name>
    </ligand>
</feature>
<keyword evidence="7 10" id="KW-0546">Nucleotide metabolism</keyword>
<dbReference type="Pfam" id="PF01725">
    <property type="entry name" value="Ham1p_like"/>
    <property type="match status" value="1"/>
</dbReference>
<evidence type="ECO:0000256" key="5">
    <source>
        <dbReference type="ARBA" id="ARBA00022801"/>
    </source>
</evidence>
<evidence type="ECO:0000256" key="11">
    <source>
        <dbReference type="RuleBase" id="RU003781"/>
    </source>
</evidence>
<dbReference type="GO" id="GO:0017111">
    <property type="term" value="F:ribonucleoside triphosphate phosphatase activity"/>
    <property type="evidence" value="ECO:0007669"/>
    <property type="project" value="InterPro"/>
</dbReference>
<name>A0A2P1PZE9_9GAMM</name>
<keyword evidence="5 10" id="KW-0378">Hydrolase</keyword>
<dbReference type="PANTHER" id="PTHR11067">
    <property type="entry name" value="INOSINE TRIPHOSPHATE PYROPHOSPHATASE/HAM1 PROTEIN"/>
    <property type="match status" value="1"/>
</dbReference>
<feature type="active site" description="Proton acceptor" evidence="10">
    <location>
        <position position="69"/>
    </location>
</feature>
<dbReference type="AlphaFoldDB" id="A0A2P1PZE9"/>
<comment type="subunit">
    <text evidence="2 10">Homodimer.</text>
</comment>
<comment type="catalytic activity">
    <reaction evidence="8 10">
        <text>dITP + H2O = dIMP + diphosphate + H(+)</text>
        <dbReference type="Rhea" id="RHEA:28342"/>
        <dbReference type="ChEBI" id="CHEBI:15377"/>
        <dbReference type="ChEBI" id="CHEBI:15378"/>
        <dbReference type="ChEBI" id="CHEBI:33019"/>
        <dbReference type="ChEBI" id="CHEBI:61194"/>
        <dbReference type="ChEBI" id="CHEBI:61382"/>
        <dbReference type="EC" id="3.6.1.66"/>
    </reaction>
</comment>
<organism evidence="12 13">
    <name type="scientific">Ahniella affigens</name>
    <dbReference type="NCBI Taxonomy" id="2021234"/>
    <lineage>
        <taxon>Bacteria</taxon>
        <taxon>Pseudomonadati</taxon>
        <taxon>Pseudomonadota</taxon>
        <taxon>Gammaproteobacteria</taxon>
        <taxon>Lysobacterales</taxon>
        <taxon>Rhodanobacteraceae</taxon>
        <taxon>Ahniella</taxon>
    </lineage>
</organism>
<evidence type="ECO:0000313" key="12">
    <source>
        <dbReference type="EMBL" id="AVQ00218.1"/>
    </source>
</evidence>
<dbReference type="Gene3D" id="3.90.950.10">
    <property type="match status" value="1"/>
</dbReference>
<evidence type="ECO:0000256" key="1">
    <source>
        <dbReference type="ARBA" id="ARBA00008023"/>
    </source>
</evidence>
<keyword evidence="3 10" id="KW-0479">Metal-binding</keyword>
<feature type="binding site" evidence="10">
    <location>
        <begin position="182"/>
        <end position="183"/>
    </location>
    <ligand>
        <name>substrate</name>
    </ligand>
</feature>
<reference evidence="12 13" key="1">
    <citation type="submission" date="2018-03" db="EMBL/GenBank/DDBJ databases">
        <title>Ahniella affigens gen. nov., sp. nov., a gammaproteobacterium isolated from sandy soil near a stream.</title>
        <authorList>
            <person name="Ko Y."/>
            <person name="Kim J.-H."/>
        </authorList>
    </citation>
    <scope>NUCLEOTIDE SEQUENCE [LARGE SCALE GENOMIC DNA]</scope>
    <source>
        <strain evidence="12 13">D13</strain>
    </source>
</reference>
<feature type="binding site" evidence="10">
    <location>
        <begin position="154"/>
        <end position="157"/>
    </location>
    <ligand>
        <name>substrate</name>
    </ligand>
</feature>
<accession>A0A2P1PZE9</accession>
<keyword evidence="6 10" id="KW-0460">Magnesium</keyword>
<dbReference type="EC" id="3.6.1.66" evidence="10"/>
<dbReference type="GO" id="GO:0000166">
    <property type="term" value="F:nucleotide binding"/>
    <property type="evidence" value="ECO:0007669"/>
    <property type="project" value="UniProtKB-KW"/>
</dbReference>
<dbReference type="GO" id="GO:0035870">
    <property type="term" value="F:dITP diphosphatase activity"/>
    <property type="evidence" value="ECO:0007669"/>
    <property type="project" value="UniProtKB-UniRule"/>
</dbReference>
<feature type="binding site" evidence="10">
    <location>
        <position position="177"/>
    </location>
    <ligand>
        <name>substrate</name>
    </ligand>
</feature>
<feature type="binding site" evidence="10">
    <location>
        <position position="40"/>
    </location>
    <ligand>
        <name>Mg(2+)</name>
        <dbReference type="ChEBI" id="CHEBI:18420"/>
    </ligand>
</feature>
<dbReference type="KEGG" id="xba:C7S18_21240"/>
<evidence type="ECO:0000256" key="6">
    <source>
        <dbReference type="ARBA" id="ARBA00022842"/>
    </source>
</evidence>
<dbReference type="FunFam" id="3.90.950.10:FF:000001">
    <property type="entry name" value="dITP/XTP pyrophosphatase"/>
    <property type="match status" value="1"/>
</dbReference>
<evidence type="ECO:0000256" key="10">
    <source>
        <dbReference type="HAMAP-Rule" id="MF_01405"/>
    </source>
</evidence>
<feature type="binding site" evidence="10">
    <location>
        <position position="70"/>
    </location>
    <ligand>
        <name>substrate</name>
    </ligand>
</feature>
<gene>
    <name evidence="12" type="primary">rdgB</name>
    <name evidence="12" type="ORF">C7S18_21240</name>
</gene>
<dbReference type="InterPro" id="IPR002637">
    <property type="entry name" value="RdgB/HAM1"/>
</dbReference>
<dbReference type="InterPro" id="IPR020922">
    <property type="entry name" value="dITP/XTP_pyrophosphatase"/>
</dbReference>
<comment type="function">
    <text evidence="10">Pyrophosphatase that catalyzes the hydrolysis of nucleoside triphosphates to their monophosphate derivatives, with a high preference for the non-canonical purine nucleotides XTP (xanthosine triphosphate), dITP (deoxyinosine triphosphate) and ITP. Seems to function as a house-cleaning enzyme that removes non-canonical purine nucleotides from the nucleotide pool, thus preventing their incorporation into DNA/RNA and avoiding chromosomal lesions.</text>
</comment>
<dbReference type="HAMAP" id="MF_01405">
    <property type="entry name" value="Non_canon_purine_NTPase"/>
    <property type="match status" value="1"/>
</dbReference>
<comment type="cofactor">
    <cofactor evidence="10">
        <name>Mg(2+)</name>
        <dbReference type="ChEBI" id="CHEBI:18420"/>
    </cofactor>
    <text evidence="10">Binds 1 Mg(2+) ion per subunit.</text>
</comment>
<evidence type="ECO:0000256" key="7">
    <source>
        <dbReference type="ARBA" id="ARBA00023080"/>
    </source>
</evidence>
<dbReference type="SUPFAM" id="SSF52972">
    <property type="entry name" value="ITPase-like"/>
    <property type="match status" value="1"/>
</dbReference>
<protein>
    <recommendedName>
        <fullName evidence="10">dITP/XTP pyrophosphatase</fullName>
        <ecNumber evidence="10">3.6.1.66</ecNumber>
    </recommendedName>
    <alternativeName>
        <fullName evidence="10">Non-canonical purine NTP pyrophosphatase</fullName>
    </alternativeName>
    <alternativeName>
        <fullName evidence="10">Non-standard purine NTP pyrophosphatase</fullName>
    </alternativeName>
    <alternativeName>
        <fullName evidence="10">Nucleoside-triphosphate diphosphatase</fullName>
    </alternativeName>
    <alternativeName>
        <fullName evidence="10">Nucleoside-triphosphate pyrophosphatase</fullName>
        <shortName evidence="10">NTPase</shortName>
    </alternativeName>
</protein>
<keyword evidence="13" id="KW-1185">Reference proteome</keyword>
<reference evidence="12 13" key="2">
    <citation type="submission" date="2018-03" db="EMBL/GenBank/DDBJ databases">
        <authorList>
            <person name="Keele B.F."/>
        </authorList>
    </citation>
    <scope>NUCLEOTIDE SEQUENCE [LARGE SCALE GENOMIC DNA]</scope>
    <source>
        <strain evidence="12 13">D13</strain>
    </source>
</reference>
<evidence type="ECO:0000256" key="9">
    <source>
        <dbReference type="ARBA" id="ARBA00052017"/>
    </source>
</evidence>
<evidence type="ECO:0000313" key="13">
    <source>
        <dbReference type="Proteomes" id="UP000241074"/>
    </source>
</evidence>
<evidence type="ECO:0000256" key="2">
    <source>
        <dbReference type="ARBA" id="ARBA00011738"/>
    </source>
</evidence>
<dbReference type="InterPro" id="IPR029001">
    <property type="entry name" value="ITPase-like_fam"/>
</dbReference>
<dbReference type="RefSeq" id="WP_106894134.1">
    <property type="nucleotide sequence ID" value="NZ_CP027860.1"/>
</dbReference>
<dbReference type="GO" id="GO:0009146">
    <property type="term" value="P:purine nucleoside triphosphate catabolic process"/>
    <property type="evidence" value="ECO:0007669"/>
    <property type="project" value="UniProtKB-UniRule"/>
</dbReference>
<evidence type="ECO:0000256" key="3">
    <source>
        <dbReference type="ARBA" id="ARBA00022723"/>
    </source>
</evidence>
<dbReference type="Proteomes" id="UP000241074">
    <property type="component" value="Chromosome"/>
</dbReference>
<dbReference type="GO" id="GO:0046872">
    <property type="term" value="F:metal ion binding"/>
    <property type="evidence" value="ECO:0007669"/>
    <property type="project" value="UniProtKB-KW"/>
</dbReference>
<feature type="binding site" evidence="10">
    <location>
        <position position="69"/>
    </location>
    <ligand>
        <name>Mg(2+)</name>
        <dbReference type="ChEBI" id="CHEBI:18420"/>
    </ligand>
</feature>
<comment type="catalytic activity">
    <reaction evidence="10">
        <text>ITP + H2O = IMP + diphosphate + H(+)</text>
        <dbReference type="Rhea" id="RHEA:29399"/>
        <dbReference type="ChEBI" id="CHEBI:15377"/>
        <dbReference type="ChEBI" id="CHEBI:15378"/>
        <dbReference type="ChEBI" id="CHEBI:33019"/>
        <dbReference type="ChEBI" id="CHEBI:58053"/>
        <dbReference type="ChEBI" id="CHEBI:61402"/>
        <dbReference type="EC" id="3.6.1.66"/>
    </reaction>
</comment>
<comment type="catalytic activity">
    <reaction evidence="9 10">
        <text>XTP + H2O = XMP + diphosphate + H(+)</text>
        <dbReference type="Rhea" id="RHEA:28610"/>
        <dbReference type="ChEBI" id="CHEBI:15377"/>
        <dbReference type="ChEBI" id="CHEBI:15378"/>
        <dbReference type="ChEBI" id="CHEBI:33019"/>
        <dbReference type="ChEBI" id="CHEBI:57464"/>
        <dbReference type="ChEBI" id="CHEBI:61314"/>
        <dbReference type="EC" id="3.6.1.66"/>
    </reaction>
</comment>
<keyword evidence="4 10" id="KW-0547">Nucleotide-binding</keyword>
<dbReference type="GO" id="GO:0036220">
    <property type="term" value="F:ITP diphosphatase activity"/>
    <property type="evidence" value="ECO:0007669"/>
    <property type="project" value="UniProtKB-UniRule"/>
</dbReference>
<comment type="similarity">
    <text evidence="1 10 11">Belongs to the HAM1 NTPase family.</text>
</comment>
<evidence type="ECO:0000256" key="8">
    <source>
        <dbReference type="ARBA" id="ARBA00051875"/>
    </source>
</evidence>
<dbReference type="GO" id="GO:0009117">
    <property type="term" value="P:nucleotide metabolic process"/>
    <property type="evidence" value="ECO:0007669"/>
    <property type="project" value="UniProtKB-KW"/>
</dbReference>
<dbReference type="EMBL" id="CP027860">
    <property type="protein sequence ID" value="AVQ00218.1"/>
    <property type="molecule type" value="Genomic_DNA"/>
</dbReference>
<dbReference type="GO" id="GO:0005829">
    <property type="term" value="C:cytosol"/>
    <property type="evidence" value="ECO:0007669"/>
    <property type="project" value="TreeGrafter"/>
</dbReference>
<dbReference type="CDD" id="cd00515">
    <property type="entry name" value="HAM1"/>
    <property type="match status" value="1"/>
</dbReference>
<dbReference type="PANTHER" id="PTHR11067:SF9">
    <property type="entry name" value="INOSINE TRIPHOSPHATE PYROPHOSPHATASE"/>
    <property type="match status" value="1"/>
</dbReference>
<dbReference type="GO" id="GO:0036222">
    <property type="term" value="F:XTP diphosphatase activity"/>
    <property type="evidence" value="ECO:0007669"/>
    <property type="project" value="UniProtKB-UniRule"/>
</dbReference>
<proteinExistence type="inferred from homology"/>